<reference evidence="1" key="1">
    <citation type="submission" date="2020-12" db="EMBL/GenBank/DDBJ databases">
        <title>Oil enriched cultivation method for isolating marine PHA-producing bacteria.</title>
        <authorList>
            <person name="Zheng W."/>
            <person name="Yu S."/>
            <person name="Huang Y."/>
        </authorList>
    </citation>
    <scope>NUCLEOTIDE SEQUENCE</scope>
    <source>
        <strain evidence="1">SY-2-12</strain>
    </source>
</reference>
<dbReference type="AlphaFoldDB" id="A0A939EG91"/>
<dbReference type="RefSeq" id="WP_207141435.1">
    <property type="nucleotide sequence ID" value="NZ_JAEKJZ010000002.1"/>
</dbReference>
<dbReference type="SFLD" id="SFLDG01129">
    <property type="entry name" value="C1.5:_HAD__Beta-PGM__Phosphata"/>
    <property type="match status" value="1"/>
</dbReference>
<dbReference type="SUPFAM" id="SSF56784">
    <property type="entry name" value="HAD-like"/>
    <property type="match status" value="1"/>
</dbReference>
<sequence>MTLRAIAWDIDGTLVDSEPLHHRALVAVCAAYGLEIDPQDQSFVGVHIGHVWERLQPRFPVAVEERQWHEQIRAFYARHSDSLVPIRGAVETVKALAEAGVRQICVSNSDRAVVDVNLASLGIADIMLGSISLDDVPAGKPDPAPYRMAAEALELPPQNVLAVEDSETGMRSALAAGLKVALLGGNPTDSSARAHFCPVSLSEIPGLLAR</sequence>
<proteinExistence type="predicted"/>
<dbReference type="PANTHER" id="PTHR43481:SF4">
    <property type="entry name" value="GLYCEROL-1-PHOSPHATE PHOSPHOHYDROLASE 1-RELATED"/>
    <property type="match status" value="1"/>
</dbReference>
<name>A0A939EG91_9HYPH</name>
<dbReference type="NCBIfam" id="TIGR01549">
    <property type="entry name" value="HAD-SF-IA-v1"/>
    <property type="match status" value="1"/>
</dbReference>
<evidence type="ECO:0000313" key="1">
    <source>
        <dbReference type="EMBL" id="MBN9671618.1"/>
    </source>
</evidence>
<dbReference type="PRINTS" id="PR00413">
    <property type="entry name" value="HADHALOGNASE"/>
</dbReference>
<evidence type="ECO:0000313" key="2">
    <source>
        <dbReference type="Proteomes" id="UP000664096"/>
    </source>
</evidence>
<dbReference type="Pfam" id="PF00702">
    <property type="entry name" value="Hydrolase"/>
    <property type="match status" value="1"/>
</dbReference>
<dbReference type="InterPro" id="IPR006439">
    <property type="entry name" value="HAD-SF_hydro_IA"/>
</dbReference>
<dbReference type="InterPro" id="IPR036412">
    <property type="entry name" value="HAD-like_sf"/>
</dbReference>
<dbReference type="Proteomes" id="UP000664096">
    <property type="component" value="Unassembled WGS sequence"/>
</dbReference>
<dbReference type="EMBL" id="JAEKJZ010000002">
    <property type="protein sequence ID" value="MBN9671618.1"/>
    <property type="molecule type" value="Genomic_DNA"/>
</dbReference>
<dbReference type="NCBIfam" id="TIGR01509">
    <property type="entry name" value="HAD-SF-IA-v3"/>
    <property type="match status" value="1"/>
</dbReference>
<comment type="caution">
    <text evidence="1">The sequence shown here is derived from an EMBL/GenBank/DDBJ whole genome shotgun (WGS) entry which is preliminary data.</text>
</comment>
<dbReference type="Gene3D" id="3.40.50.1000">
    <property type="entry name" value="HAD superfamily/HAD-like"/>
    <property type="match status" value="1"/>
</dbReference>
<dbReference type="PANTHER" id="PTHR43481">
    <property type="entry name" value="FRUCTOSE-1-PHOSPHATE PHOSPHATASE"/>
    <property type="match status" value="1"/>
</dbReference>
<dbReference type="SFLD" id="SFLDS00003">
    <property type="entry name" value="Haloacid_Dehalogenase"/>
    <property type="match status" value="1"/>
</dbReference>
<dbReference type="Gene3D" id="1.10.150.240">
    <property type="entry name" value="Putative phosphatase, domain 2"/>
    <property type="match status" value="1"/>
</dbReference>
<protein>
    <submittedName>
        <fullName evidence="1">HAD family phosphatase</fullName>
    </submittedName>
</protein>
<dbReference type="InterPro" id="IPR023214">
    <property type="entry name" value="HAD_sf"/>
</dbReference>
<dbReference type="InterPro" id="IPR051806">
    <property type="entry name" value="HAD-like_SPP"/>
</dbReference>
<dbReference type="InterPro" id="IPR023198">
    <property type="entry name" value="PGP-like_dom2"/>
</dbReference>
<organism evidence="1 2">
    <name type="scientific">Roseibium aggregatum</name>
    <dbReference type="NCBI Taxonomy" id="187304"/>
    <lineage>
        <taxon>Bacteria</taxon>
        <taxon>Pseudomonadati</taxon>
        <taxon>Pseudomonadota</taxon>
        <taxon>Alphaproteobacteria</taxon>
        <taxon>Hyphomicrobiales</taxon>
        <taxon>Stappiaceae</taxon>
        <taxon>Roseibium</taxon>
    </lineage>
</organism>
<dbReference type="GO" id="GO:0050308">
    <property type="term" value="F:sugar-phosphatase activity"/>
    <property type="evidence" value="ECO:0007669"/>
    <property type="project" value="TreeGrafter"/>
</dbReference>
<dbReference type="CDD" id="cd07505">
    <property type="entry name" value="HAD_BPGM-like"/>
    <property type="match status" value="1"/>
</dbReference>
<gene>
    <name evidence="1" type="ORF">JF539_14815</name>
</gene>
<accession>A0A939EG91</accession>